<evidence type="ECO:0000256" key="2">
    <source>
        <dbReference type="ARBA" id="ARBA00022679"/>
    </source>
</evidence>
<evidence type="ECO:0000256" key="7">
    <source>
        <dbReference type="ARBA" id="ARBA00022918"/>
    </source>
</evidence>
<dbReference type="GO" id="GO:0003964">
    <property type="term" value="F:RNA-directed DNA polymerase activity"/>
    <property type="evidence" value="ECO:0007669"/>
    <property type="project" value="UniProtKB-KW"/>
</dbReference>
<protein>
    <recommendedName>
        <fullName evidence="13">Reverse transcriptase</fullName>
    </recommendedName>
</protein>
<dbReference type="GO" id="GO:0006508">
    <property type="term" value="P:proteolysis"/>
    <property type="evidence" value="ECO:0007669"/>
    <property type="project" value="UniProtKB-KW"/>
</dbReference>
<sequence length="1407" mass="156083">MVERQVKMDFGSRELKYLDAAGQKVILPFTCHGVSTLQQAGQERRAVVRLAKTVKLATNTRSVVQMKVDAEDGTTGVFLPKPTSKRHLLIAPAVDTVKDGMVSVVVLNVEGRREKLPAREALGTWIPTDADMAILSLNGELERDRVAKWVAALKKDDARPLQDEDKLDIGDMEAADKDLVIALLRQYAGIVEKKPGCPPLAKVNVEHHINTGNTAPIMQRRRRHAVSENLLIDKEVDDMLSNQVIEPGEGAWGFPVVIVRKKDGSVRFCIDYRSLNAVTVKDVYPLPRVDETLEALHGSQRFTSLDLHSGYWQLGVAKEDRAKTAFTTRRGLFQFLRMPFGLCNAPSTFQRLMDCVLGGLTWICCLVYLDDVVIFTKGTVAQHVVELAVALERLAEAGLSLKASKCSFATTKMEYLGHDLTPDGIQPTDRLIKAIVDFPRLEDDVQVRRFVALAGYYRRFVPDFGAKMSPLTSLLRKGTEWAWSAPQEEAFTWAKAWLSQKPVLIHSDYRLPFKLTTDASKTGLGAVLSQDQGHGDQPVAYASKVDSPTVSNYSISELECLAVVWAVRLFRPHLYGRRFSIVTDHIALKWLMTAKEPAGRLHRWSLTLQEYDFDIQYRPGKENHVADALSRGPVPMTGERADDGDRPADDPAVVNMQYAAEPMHGSTPRKQSDEIDADVDGAARSVIQAAAVRRVEAAELGVVQFTDDDIKREQDASVMVQSLLRKGAYRGQRVYRAEDGLEAHDSIWAGHLRGPPTLERLQRMYWWPRMREAVQSWVAACQNCGSRKAKPKAVVPPLRSVRTGDVCDRWAIDVARPLPVTADGNRYVIAAVEYTTRYAVATAVSEHTAKAIARFLMDKVVFVYGPMREIMMDGAMEFGSKATAELLELMQVKQSTPVPYRPKLLGLVERFHRTWKGIVSLYVDEGQYDWDDFLPSALYAYNSSRHSTHGFQPNELMMGRKLRTPAELLRRSRVTHPHSTLQEYHEVLLQDLSKARDLAAVALQKEQARQAMYYNQRNVRNGSEFRLRQLVWLYRPARGPGITKFGHRWRGPGKIIEATGYDNYLIQMLESGQELVTHRSFLLSYYYPTHLLEQMAKDIAADLREEAVAAADLDSDDEDGTVAEMEAPSSDQNSPEAVEAAVVTSAATEPSRAATPRATTPARVEIAAAADEAAAAAPTEQPEANLTPRPDSVLNQLQQQPTKIKGAMPCPTDPECARSAPEQLQQAPATLLPDGPVPRSERRPTQVSGATVDETRAPAELMPDLRHLQQPTSPATKANQPAESQLNATETMTKVAEASDGSSSSMSSSLADTASKTTKKKDPVLANTEPKDSKLIKTLLQRAMKRPLQRSSPEKPAVKLVKPDVQTASSQRRQSPQPTKATKQNGSTYLPGVAGEAQTASWPDNRD</sequence>
<dbReference type="Pfam" id="PF17921">
    <property type="entry name" value="Integrase_H2C2"/>
    <property type="match status" value="1"/>
</dbReference>
<feature type="region of interest" description="Disordered" evidence="8">
    <location>
        <begin position="626"/>
        <end position="648"/>
    </location>
</feature>
<evidence type="ECO:0000256" key="4">
    <source>
        <dbReference type="ARBA" id="ARBA00022722"/>
    </source>
</evidence>
<organism evidence="11 12">
    <name type="scientific">Phytophthora rubi</name>
    <dbReference type="NCBI Taxonomy" id="129364"/>
    <lineage>
        <taxon>Eukaryota</taxon>
        <taxon>Sar</taxon>
        <taxon>Stramenopiles</taxon>
        <taxon>Oomycota</taxon>
        <taxon>Peronosporomycetes</taxon>
        <taxon>Peronosporales</taxon>
        <taxon>Peronosporaceae</taxon>
        <taxon>Phytophthora</taxon>
    </lineage>
</organism>
<dbReference type="InterPro" id="IPR012337">
    <property type="entry name" value="RNaseH-like_sf"/>
</dbReference>
<keyword evidence="7" id="KW-0695">RNA-directed DNA polymerase</keyword>
<evidence type="ECO:0000259" key="10">
    <source>
        <dbReference type="PROSITE" id="PS50994"/>
    </source>
</evidence>
<dbReference type="Gene3D" id="1.10.340.70">
    <property type="match status" value="1"/>
</dbReference>
<comment type="caution">
    <text evidence="11">The sequence shown here is derived from an EMBL/GenBank/DDBJ whole genome shotgun (WGS) entry which is preliminary data.</text>
</comment>
<name>A0A6A3HR97_9STRA</name>
<feature type="compositionally biased region" description="Basic and acidic residues" evidence="8">
    <location>
        <begin position="1253"/>
        <end position="1267"/>
    </location>
</feature>
<feature type="domain" description="Integrase catalytic" evidence="10">
    <location>
        <begin position="792"/>
        <end position="961"/>
    </location>
</feature>
<evidence type="ECO:0000256" key="6">
    <source>
        <dbReference type="ARBA" id="ARBA00022801"/>
    </source>
</evidence>
<evidence type="ECO:0008006" key="13">
    <source>
        <dbReference type="Google" id="ProtNLM"/>
    </source>
</evidence>
<gene>
    <name evidence="11" type="ORF">PR002_g26591</name>
</gene>
<feature type="compositionally biased region" description="Basic and acidic residues" evidence="8">
    <location>
        <begin position="639"/>
        <end position="648"/>
    </location>
</feature>
<keyword evidence="4" id="KW-0540">Nuclease</keyword>
<dbReference type="Gene3D" id="3.30.70.270">
    <property type="match status" value="2"/>
</dbReference>
<reference evidence="11 12" key="1">
    <citation type="submission" date="2018-09" db="EMBL/GenBank/DDBJ databases">
        <title>Genomic investigation of the strawberry pathogen Phytophthora fragariae indicates pathogenicity is determined by transcriptional variation in three key races.</title>
        <authorList>
            <person name="Adams T.M."/>
            <person name="Armitage A.D."/>
            <person name="Sobczyk M.K."/>
            <person name="Bates H.J."/>
            <person name="Dunwell J.M."/>
            <person name="Nellist C.F."/>
            <person name="Harrison R.J."/>
        </authorList>
    </citation>
    <scope>NUCLEOTIDE SEQUENCE [LARGE SCALE GENOMIC DNA]</scope>
    <source>
        <strain evidence="11 12">SCRP324</strain>
    </source>
</reference>
<dbReference type="CDD" id="cd01647">
    <property type="entry name" value="RT_LTR"/>
    <property type="match status" value="1"/>
</dbReference>
<dbReference type="InterPro" id="IPR041373">
    <property type="entry name" value="RT_RNaseH"/>
</dbReference>
<dbReference type="InterPro" id="IPR041588">
    <property type="entry name" value="Integrase_H2C2"/>
</dbReference>
<dbReference type="GO" id="GO:0003676">
    <property type="term" value="F:nucleic acid binding"/>
    <property type="evidence" value="ECO:0007669"/>
    <property type="project" value="InterPro"/>
</dbReference>
<feature type="compositionally biased region" description="Low complexity" evidence="8">
    <location>
        <begin position="1134"/>
        <end position="1184"/>
    </location>
</feature>
<feature type="region of interest" description="Disordered" evidence="8">
    <location>
        <begin position="1204"/>
        <end position="1407"/>
    </location>
</feature>
<dbReference type="EMBL" id="QXFU01003868">
    <property type="protein sequence ID" value="KAE8972201.1"/>
    <property type="molecule type" value="Genomic_DNA"/>
</dbReference>
<dbReference type="InterPro" id="IPR050951">
    <property type="entry name" value="Retrovirus_Pol_polyprotein"/>
</dbReference>
<dbReference type="PANTHER" id="PTHR37984:SF5">
    <property type="entry name" value="PROTEIN NYNRIN-LIKE"/>
    <property type="match status" value="1"/>
</dbReference>
<keyword evidence="6" id="KW-0378">Hydrolase</keyword>
<proteinExistence type="predicted"/>
<dbReference type="OrthoDB" id="125159at2759"/>
<evidence type="ECO:0000259" key="9">
    <source>
        <dbReference type="PROSITE" id="PS50878"/>
    </source>
</evidence>
<dbReference type="SUPFAM" id="SSF56672">
    <property type="entry name" value="DNA/RNA polymerases"/>
    <property type="match status" value="1"/>
</dbReference>
<keyword evidence="5" id="KW-0255">Endonuclease</keyword>
<dbReference type="GO" id="GO:0008233">
    <property type="term" value="F:peptidase activity"/>
    <property type="evidence" value="ECO:0007669"/>
    <property type="project" value="UniProtKB-KW"/>
</dbReference>
<dbReference type="CDD" id="cd09274">
    <property type="entry name" value="RNase_HI_RT_Ty3"/>
    <property type="match status" value="1"/>
</dbReference>
<evidence type="ECO:0000256" key="8">
    <source>
        <dbReference type="SAM" id="MobiDB-lite"/>
    </source>
</evidence>
<dbReference type="PANTHER" id="PTHR37984">
    <property type="entry name" value="PROTEIN CBG26694"/>
    <property type="match status" value="1"/>
</dbReference>
<dbReference type="Pfam" id="PF17917">
    <property type="entry name" value="RT_RNaseH"/>
    <property type="match status" value="1"/>
</dbReference>
<dbReference type="InterPro" id="IPR043128">
    <property type="entry name" value="Rev_trsase/Diguanyl_cyclase"/>
</dbReference>
<feature type="compositionally biased region" description="Polar residues" evidence="8">
    <location>
        <begin position="1366"/>
        <end position="1388"/>
    </location>
</feature>
<dbReference type="GO" id="GO:0004519">
    <property type="term" value="F:endonuclease activity"/>
    <property type="evidence" value="ECO:0007669"/>
    <property type="project" value="UniProtKB-KW"/>
</dbReference>
<keyword evidence="2" id="KW-0808">Transferase</keyword>
<evidence type="ECO:0000256" key="1">
    <source>
        <dbReference type="ARBA" id="ARBA00022670"/>
    </source>
</evidence>
<dbReference type="InterPro" id="IPR001584">
    <property type="entry name" value="Integrase_cat-core"/>
</dbReference>
<dbReference type="InterPro" id="IPR036397">
    <property type="entry name" value="RNaseH_sf"/>
</dbReference>
<dbReference type="InterPro" id="IPR043502">
    <property type="entry name" value="DNA/RNA_pol_sf"/>
</dbReference>
<dbReference type="Gene3D" id="3.10.10.10">
    <property type="entry name" value="HIV Type 1 Reverse Transcriptase, subunit A, domain 1"/>
    <property type="match status" value="1"/>
</dbReference>
<dbReference type="FunFam" id="3.30.70.270:FF:000020">
    <property type="entry name" value="Transposon Tf2-6 polyprotein-like Protein"/>
    <property type="match status" value="1"/>
</dbReference>
<dbReference type="Pfam" id="PF00665">
    <property type="entry name" value="rve"/>
    <property type="match status" value="1"/>
</dbReference>
<dbReference type="PROSITE" id="PS50994">
    <property type="entry name" value="INTEGRASE"/>
    <property type="match status" value="1"/>
</dbReference>
<dbReference type="Pfam" id="PF00078">
    <property type="entry name" value="RVT_1"/>
    <property type="match status" value="1"/>
</dbReference>
<keyword evidence="1" id="KW-0645">Protease</keyword>
<evidence type="ECO:0000313" key="12">
    <source>
        <dbReference type="Proteomes" id="UP000435112"/>
    </source>
</evidence>
<keyword evidence="3" id="KW-0548">Nucleotidyltransferase</keyword>
<feature type="compositionally biased region" description="Low complexity" evidence="8">
    <location>
        <begin position="1296"/>
        <end position="1316"/>
    </location>
</feature>
<dbReference type="SUPFAM" id="SSF53098">
    <property type="entry name" value="Ribonuclease H-like"/>
    <property type="match status" value="1"/>
</dbReference>
<accession>A0A6A3HR97</accession>
<dbReference type="PROSITE" id="PS50878">
    <property type="entry name" value="RT_POL"/>
    <property type="match status" value="1"/>
</dbReference>
<feature type="compositionally biased region" description="Polar residues" evidence="8">
    <location>
        <begin position="1398"/>
        <end position="1407"/>
    </location>
</feature>
<evidence type="ECO:0000256" key="5">
    <source>
        <dbReference type="ARBA" id="ARBA00022759"/>
    </source>
</evidence>
<feature type="region of interest" description="Disordered" evidence="8">
    <location>
        <begin position="1111"/>
        <end position="1191"/>
    </location>
</feature>
<dbReference type="Gene3D" id="3.30.420.10">
    <property type="entry name" value="Ribonuclease H-like superfamily/Ribonuclease H"/>
    <property type="match status" value="1"/>
</dbReference>
<dbReference type="InterPro" id="IPR000477">
    <property type="entry name" value="RT_dom"/>
</dbReference>
<feature type="compositionally biased region" description="Polar residues" evidence="8">
    <location>
        <begin position="1269"/>
        <end position="1292"/>
    </location>
</feature>
<dbReference type="Proteomes" id="UP000435112">
    <property type="component" value="Unassembled WGS sequence"/>
</dbReference>
<feature type="domain" description="Reverse transcriptase" evidence="9">
    <location>
        <begin position="240"/>
        <end position="420"/>
    </location>
</feature>
<dbReference type="FunFam" id="3.10.10.10:FF:000007">
    <property type="entry name" value="Retrovirus-related Pol polyprotein from transposon 17.6-like Protein"/>
    <property type="match status" value="1"/>
</dbReference>
<dbReference type="GO" id="GO:0015074">
    <property type="term" value="P:DNA integration"/>
    <property type="evidence" value="ECO:0007669"/>
    <property type="project" value="InterPro"/>
</dbReference>
<dbReference type="FunFam" id="3.10.20.370:FF:000001">
    <property type="entry name" value="Retrovirus-related Pol polyprotein from transposon 17.6-like protein"/>
    <property type="match status" value="1"/>
</dbReference>
<evidence type="ECO:0000313" key="11">
    <source>
        <dbReference type="EMBL" id="KAE8972201.1"/>
    </source>
</evidence>
<evidence type="ECO:0000256" key="3">
    <source>
        <dbReference type="ARBA" id="ARBA00022695"/>
    </source>
</evidence>